<proteinExistence type="predicted"/>
<evidence type="ECO:0000313" key="2">
    <source>
        <dbReference type="EMBL" id="KAG5926704.1"/>
    </source>
</evidence>
<evidence type="ECO:0000256" key="1">
    <source>
        <dbReference type="SAM" id="SignalP"/>
    </source>
</evidence>
<name>A0A8K0J804_9HYPO</name>
<gene>
    <name evidence="2" type="ORF">E4U42_003027</name>
</gene>
<dbReference type="AlphaFoldDB" id="A0A8K0J804"/>
<dbReference type="Proteomes" id="UP000811619">
    <property type="component" value="Unassembled WGS sequence"/>
</dbReference>
<sequence>MRFPLLALALATQAVALFDGCGGYRCCQCTRRDLGDTYFTDCVAHQTGSGLNLFSDVTHDRGVYFCKFNVSEERIEQLCLGMGRCKVAFKLRGDIRGHHCRNCLGFSH</sequence>
<reference evidence="2" key="1">
    <citation type="journal article" date="2020" name="bioRxiv">
        <title>Whole genome comparisons of ergot fungi reveals the divergence and evolution of species within the genus Claviceps are the result of varying mechanisms driving genome evolution and host range expansion.</title>
        <authorList>
            <person name="Wyka S.A."/>
            <person name="Mondo S.J."/>
            <person name="Liu M."/>
            <person name="Dettman J."/>
            <person name="Nalam V."/>
            <person name="Broders K.D."/>
        </authorList>
    </citation>
    <scope>NUCLEOTIDE SEQUENCE</scope>
    <source>
        <strain evidence="2">CCC 489</strain>
    </source>
</reference>
<comment type="caution">
    <text evidence="2">The sequence shown here is derived from an EMBL/GenBank/DDBJ whole genome shotgun (WGS) entry which is preliminary data.</text>
</comment>
<evidence type="ECO:0000313" key="3">
    <source>
        <dbReference type="Proteomes" id="UP000811619"/>
    </source>
</evidence>
<protein>
    <recommendedName>
        <fullName evidence="4">Secreted protein</fullName>
    </recommendedName>
</protein>
<dbReference type="OrthoDB" id="10423659at2759"/>
<feature type="signal peptide" evidence="1">
    <location>
        <begin position="1"/>
        <end position="16"/>
    </location>
</feature>
<accession>A0A8K0J804</accession>
<organism evidence="2 3">
    <name type="scientific">Claviceps africana</name>
    <dbReference type="NCBI Taxonomy" id="83212"/>
    <lineage>
        <taxon>Eukaryota</taxon>
        <taxon>Fungi</taxon>
        <taxon>Dikarya</taxon>
        <taxon>Ascomycota</taxon>
        <taxon>Pezizomycotina</taxon>
        <taxon>Sordariomycetes</taxon>
        <taxon>Hypocreomycetidae</taxon>
        <taxon>Hypocreales</taxon>
        <taxon>Clavicipitaceae</taxon>
        <taxon>Claviceps</taxon>
    </lineage>
</organism>
<keyword evidence="1" id="KW-0732">Signal</keyword>
<keyword evidence="3" id="KW-1185">Reference proteome</keyword>
<evidence type="ECO:0008006" key="4">
    <source>
        <dbReference type="Google" id="ProtNLM"/>
    </source>
</evidence>
<feature type="chain" id="PRO_5035471019" description="Secreted protein" evidence="1">
    <location>
        <begin position="17"/>
        <end position="108"/>
    </location>
</feature>
<dbReference type="EMBL" id="SRPY01000243">
    <property type="protein sequence ID" value="KAG5926704.1"/>
    <property type="molecule type" value="Genomic_DNA"/>
</dbReference>